<dbReference type="PROSITE" id="PS51257">
    <property type="entry name" value="PROKAR_LIPOPROTEIN"/>
    <property type="match status" value="1"/>
</dbReference>
<reference evidence="1" key="2">
    <citation type="journal article" date="2015" name="Data Brief">
        <title>Shoot transcriptome of the giant reed, Arundo donax.</title>
        <authorList>
            <person name="Barrero R.A."/>
            <person name="Guerrero F.D."/>
            <person name="Moolhuijzen P."/>
            <person name="Goolsby J.A."/>
            <person name="Tidwell J."/>
            <person name="Bellgard S.E."/>
            <person name="Bellgard M.I."/>
        </authorList>
    </citation>
    <scope>NUCLEOTIDE SEQUENCE</scope>
    <source>
        <tissue evidence="1">Shoot tissue taken approximately 20 cm above the soil surface</tissue>
    </source>
</reference>
<protein>
    <submittedName>
        <fullName evidence="1">Uncharacterized protein</fullName>
    </submittedName>
</protein>
<dbReference type="AlphaFoldDB" id="A0A0A8Y5J7"/>
<proteinExistence type="predicted"/>
<name>A0A0A8Y5J7_ARUDO</name>
<sequence length="35" mass="3653">MGKLEKVANGSWSLQIVVPTILFSVSCGVCTSINA</sequence>
<evidence type="ECO:0000313" key="1">
    <source>
        <dbReference type="EMBL" id="JAD20243.1"/>
    </source>
</evidence>
<reference evidence="1" key="1">
    <citation type="submission" date="2014-09" db="EMBL/GenBank/DDBJ databases">
        <authorList>
            <person name="Magalhaes I.L.F."/>
            <person name="Oliveira U."/>
            <person name="Santos F.R."/>
            <person name="Vidigal T.H.D.A."/>
            <person name="Brescovit A.D."/>
            <person name="Santos A.J."/>
        </authorList>
    </citation>
    <scope>NUCLEOTIDE SEQUENCE</scope>
    <source>
        <tissue evidence="1">Shoot tissue taken approximately 20 cm above the soil surface</tissue>
    </source>
</reference>
<accession>A0A0A8Y5J7</accession>
<dbReference type="EMBL" id="GBRH01277652">
    <property type="protein sequence ID" value="JAD20243.1"/>
    <property type="molecule type" value="Transcribed_RNA"/>
</dbReference>
<organism evidence="1">
    <name type="scientific">Arundo donax</name>
    <name type="common">Giant reed</name>
    <name type="synonym">Donax arundinaceus</name>
    <dbReference type="NCBI Taxonomy" id="35708"/>
    <lineage>
        <taxon>Eukaryota</taxon>
        <taxon>Viridiplantae</taxon>
        <taxon>Streptophyta</taxon>
        <taxon>Embryophyta</taxon>
        <taxon>Tracheophyta</taxon>
        <taxon>Spermatophyta</taxon>
        <taxon>Magnoliopsida</taxon>
        <taxon>Liliopsida</taxon>
        <taxon>Poales</taxon>
        <taxon>Poaceae</taxon>
        <taxon>PACMAD clade</taxon>
        <taxon>Arundinoideae</taxon>
        <taxon>Arundineae</taxon>
        <taxon>Arundo</taxon>
    </lineage>
</organism>